<feature type="transmembrane region" description="Helical" evidence="1">
    <location>
        <begin position="513"/>
        <end position="538"/>
    </location>
</feature>
<evidence type="ECO:0000256" key="1">
    <source>
        <dbReference type="SAM" id="Phobius"/>
    </source>
</evidence>
<gene>
    <name evidence="5" type="ORF">F4U95_01290</name>
    <name evidence="4" type="ORF">F4U96_01290</name>
</gene>
<keyword evidence="1" id="KW-1133">Transmembrane helix</keyword>
<name>A0A5J5IB90_9SPHN</name>
<evidence type="ECO:0000256" key="2">
    <source>
        <dbReference type="SAM" id="SignalP"/>
    </source>
</evidence>
<dbReference type="InterPro" id="IPR050491">
    <property type="entry name" value="AmpC-like"/>
</dbReference>
<proteinExistence type="predicted"/>
<dbReference type="InterPro" id="IPR001466">
    <property type="entry name" value="Beta-lactam-related"/>
</dbReference>
<dbReference type="PANTHER" id="PTHR46825">
    <property type="entry name" value="D-ALANYL-D-ALANINE-CARBOXYPEPTIDASE/ENDOPEPTIDASE AMPH"/>
    <property type="match status" value="1"/>
</dbReference>
<keyword evidence="7" id="KW-1185">Reference proteome</keyword>
<evidence type="ECO:0000259" key="3">
    <source>
        <dbReference type="Pfam" id="PF00144"/>
    </source>
</evidence>
<evidence type="ECO:0000313" key="6">
    <source>
        <dbReference type="Proteomes" id="UP000325933"/>
    </source>
</evidence>
<feature type="signal peptide" evidence="2">
    <location>
        <begin position="1"/>
        <end position="21"/>
    </location>
</feature>
<dbReference type="EMBL" id="VYQB01000001">
    <property type="protein sequence ID" value="KAA9021358.1"/>
    <property type="molecule type" value="Genomic_DNA"/>
</dbReference>
<keyword evidence="1" id="KW-0812">Transmembrane</keyword>
<keyword evidence="2" id="KW-0732">Signal</keyword>
<organism evidence="5 6">
    <name type="scientific">Sphingobium limneticum</name>
    <dbReference type="NCBI Taxonomy" id="1007511"/>
    <lineage>
        <taxon>Bacteria</taxon>
        <taxon>Pseudomonadati</taxon>
        <taxon>Pseudomonadota</taxon>
        <taxon>Alphaproteobacteria</taxon>
        <taxon>Sphingomonadales</taxon>
        <taxon>Sphingomonadaceae</taxon>
        <taxon>Sphingobium</taxon>
    </lineage>
</organism>
<evidence type="ECO:0000313" key="5">
    <source>
        <dbReference type="EMBL" id="KAA9033720.1"/>
    </source>
</evidence>
<comment type="caution">
    <text evidence="5">The sequence shown here is derived from an EMBL/GenBank/DDBJ whole genome shotgun (WGS) entry which is preliminary data.</text>
</comment>
<dbReference type="PANTHER" id="PTHR46825:SF9">
    <property type="entry name" value="BETA-LACTAMASE-RELATED DOMAIN-CONTAINING PROTEIN"/>
    <property type="match status" value="1"/>
</dbReference>
<sequence>MRTLCKGIVLVLLAWMGQAIAQPSVARPLAVLQEAASGPYTKSAPHRLDKADVDAWLDGFMPYALQRGDAAGAVVVVVKDGQILTQRGFGYADVATRRPVDPERTLFRQASISKLITWTAVMQMVEEGKIDLDRDVNAYLDFKIPDRFGKPVTMRNLMTHRGGFEEVQRGLNSYDIKDIPALDVALKRQIPARIFPPGATPAYSNYGTTLAAYIVQRVSGEAFDIYAQRHIFAPAGMRYSSLSQRLPASLQAVMASGYGRGSGKPTPLELNSFWPAGGMSASGADMGRFMIAHLAERGVLLRPDTAHLMHDTILKSIPALNGMALGFYEQNINGRRALSHAGDTLTFHSQLWLLPNEKVGIYMSMNAAGTDKLSGAIRSHMFDAFADRYFPADHKEDGRVDDATARAHARMMVGTYNKTRRLETSFLKAMEVVGGQISVGLDAKGGLLLKAAPALGGAPRNWIEVAPFVWHAADGHMRLAAQVENGKVVRFGLDSSSPYMLFEPVPWYLSARWISPALLVSLGTLTLTFLSWPIIALLRRRYAAQPVQSVAIWRAYRLSRAFAGLAVGVMVCWLLFVSKLVSDFSSMNGELDWALVTLQVTTPVALGGLLGAGLWYALLSWRRAGMRFAKVWSLLLVADATLLLWVGIAFHLIGFGLNF</sequence>
<dbReference type="EMBL" id="VYQA01000001">
    <property type="protein sequence ID" value="KAA9033720.1"/>
    <property type="molecule type" value="Genomic_DNA"/>
</dbReference>
<reference evidence="6 7" key="1">
    <citation type="submission" date="2019-09" db="EMBL/GenBank/DDBJ databases">
        <authorList>
            <person name="Feng G."/>
        </authorList>
    </citation>
    <scope>NUCLEOTIDE SEQUENCE [LARGE SCALE GENOMIC DNA]</scope>
    <source>
        <strain evidence="5 6">KACC 19283</strain>
        <strain evidence="4 7">KACC 19284</strain>
    </source>
</reference>
<accession>A0A5J5IB90</accession>
<keyword evidence="1" id="KW-0472">Membrane</keyword>
<evidence type="ECO:0000313" key="4">
    <source>
        <dbReference type="EMBL" id="KAA9021358.1"/>
    </source>
</evidence>
<dbReference type="Pfam" id="PF00144">
    <property type="entry name" value="Beta-lactamase"/>
    <property type="match status" value="1"/>
</dbReference>
<dbReference type="Proteomes" id="UP000325933">
    <property type="component" value="Unassembled WGS sequence"/>
</dbReference>
<feature type="transmembrane region" description="Helical" evidence="1">
    <location>
        <begin position="558"/>
        <end position="576"/>
    </location>
</feature>
<feature type="transmembrane region" description="Helical" evidence="1">
    <location>
        <begin position="596"/>
        <end position="619"/>
    </location>
</feature>
<dbReference type="Proteomes" id="UP000326364">
    <property type="component" value="Unassembled WGS sequence"/>
</dbReference>
<protein>
    <submittedName>
        <fullName evidence="5">Beta-lactamase family protein</fullName>
    </submittedName>
</protein>
<dbReference type="InterPro" id="IPR012338">
    <property type="entry name" value="Beta-lactam/transpept-like"/>
</dbReference>
<feature type="domain" description="Beta-lactamase-related" evidence="3">
    <location>
        <begin position="66"/>
        <end position="372"/>
    </location>
</feature>
<dbReference type="Gene3D" id="3.40.710.10">
    <property type="entry name" value="DD-peptidase/beta-lactamase superfamily"/>
    <property type="match status" value="1"/>
</dbReference>
<dbReference type="AlphaFoldDB" id="A0A5J5IB90"/>
<evidence type="ECO:0000313" key="7">
    <source>
        <dbReference type="Proteomes" id="UP000326364"/>
    </source>
</evidence>
<dbReference type="SUPFAM" id="SSF56601">
    <property type="entry name" value="beta-lactamase/transpeptidase-like"/>
    <property type="match status" value="1"/>
</dbReference>
<feature type="transmembrane region" description="Helical" evidence="1">
    <location>
        <begin position="631"/>
        <end position="653"/>
    </location>
</feature>
<feature type="chain" id="PRO_5023931918" evidence="2">
    <location>
        <begin position="22"/>
        <end position="659"/>
    </location>
</feature>